<comment type="catalytic activity">
    <reaction evidence="5">
        <text>a 3-(all-trans-polyprenyl)benzene-1,2-diol + S-adenosyl-L-methionine = a 2-methoxy-6-(all-trans-polyprenyl)phenol + S-adenosyl-L-homocysteine + H(+)</text>
        <dbReference type="Rhea" id="RHEA:31411"/>
        <dbReference type="Rhea" id="RHEA-COMP:9550"/>
        <dbReference type="Rhea" id="RHEA-COMP:9551"/>
        <dbReference type="ChEBI" id="CHEBI:15378"/>
        <dbReference type="ChEBI" id="CHEBI:57856"/>
        <dbReference type="ChEBI" id="CHEBI:59789"/>
        <dbReference type="ChEBI" id="CHEBI:62729"/>
        <dbReference type="ChEBI" id="CHEBI:62731"/>
        <dbReference type="EC" id="2.1.1.222"/>
    </reaction>
</comment>
<evidence type="ECO:0000256" key="4">
    <source>
        <dbReference type="ARBA" id="ARBA00022691"/>
    </source>
</evidence>
<dbReference type="GO" id="GO:0032259">
    <property type="term" value="P:methylation"/>
    <property type="evidence" value="ECO:0007669"/>
    <property type="project" value="UniProtKB-KW"/>
</dbReference>
<dbReference type="RefSeq" id="WP_394512882.1">
    <property type="nucleotide sequence ID" value="NZ_JBIGHX010000007.1"/>
</dbReference>
<sequence length="248" mass="26967">MSDSPTVRADEIARFDAWSATWWDARGPMRPLHVTQALRGQWVREAAERHFGRPLAGLRVLDVGCGGGLMSEALAREGAQVVGIDASAGNIGAARRHAAPDPAVSARLDYRHGDPASALRPGERFDVVLALEVVEHVDDVPAFLAQVAAAVVPGGLLVASTINRTARSWLLAIVAAEYLLRVLPVGTHRWRQFVTPDELEAAAAQAGLRPLQRLGMRYLPVLHRARWTRDTSVNYLASFARPSPETRP</sequence>
<reference evidence="6 7" key="1">
    <citation type="submission" date="2024-08" db="EMBL/GenBank/DDBJ databases">
        <authorList>
            <person name="Lu H."/>
        </authorList>
    </citation>
    <scope>NUCLEOTIDE SEQUENCE [LARGE SCALE GENOMIC DNA]</scope>
    <source>
        <strain evidence="6 7">DXS20W</strain>
    </source>
</reference>
<accession>A0ABW7GPF6</accession>
<evidence type="ECO:0000256" key="5">
    <source>
        <dbReference type="HAMAP-Rule" id="MF_00472"/>
    </source>
</evidence>
<keyword evidence="4 5" id="KW-0949">S-adenosyl-L-methionine</keyword>
<dbReference type="GO" id="GO:0061542">
    <property type="term" value="F:3-demethylubiquinol 3-O-methyltransferase activity"/>
    <property type="evidence" value="ECO:0007669"/>
    <property type="project" value="UniProtKB-EC"/>
</dbReference>
<dbReference type="EC" id="2.1.1.222" evidence="5"/>
<comment type="function">
    <text evidence="5">O-methyltransferase that catalyzes the 2 O-methylation steps in the ubiquinone biosynthetic pathway.</text>
</comment>
<evidence type="ECO:0000256" key="2">
    <source>
        <dbReference type="ARBA" id="ARBA00022679"/>
    </source>
</evidence>
<dbReference type="PANTHER" id="PTHR43464">
    <property type="entry name" value="METHYLTRANSFERASE"/>
    <property type="match status" value="1"/>
</dbReference>
<feature type="binding site" evidence="5">
    <location>
        <position position="39"/>
    </location>
    <ligand>
        <name>S-adenosyl-L-methionine</name>
        <dbReference type="ChEBI" id="CHEBI:59789"/>
    </ligand>
</feature>
<dbReference type="Proteomes" id="UP001606302">
    <property type="component" value="Unassembled WGS sequence"/>
</dbReference>
<organism evidence="6 7">
    <name type="scientific">Pelomonas lactea</name>
    <dbReference type="NCBI Taxonomy" id="3299030"/>
    <lineage>
        <taxon>Bacteria</taxon>
        <taxon>Pseudomonadati</taxon>
        <taxon>Pseudomonadota</taxon>
        <taxon>Betaproteobacteria</taxon>
        <taxon>Burkholderiales</taxon>
        <taxon>Sphaerotilaceae</taxon>
        <taxon>Roseateles</taxon>
    </lineage>
</organism>
<dbReference type="EMBL" id="JBIGHX010000007">
    <property type="protein sequence ID" value="MFG6463704.1"/>
    <property type="molecule type" value="Genomic_DNA"/>
</dbReference>
<feature type="binding site" evidence="5">
    <location>
        <position position="64"/>
    </location>
    <ligand>
        <name>S-adenosyl-L-methionine</name>
        <dbReference type="ChEBI" id="CHEBI:59789"/>
    </ligand>
</feature>
<evidence type="ECO:0000313" key="6">
    <source>
        <dbReference type="EMBL" id="MFG6463704.1"/>
    </source>
</evidence>
<dbReference type="Pfam" id="PF13489">
    <property type="entry name" value="Methyltransf_23"/>
    <property type="match status" value="1"/>
</dbReference>
<feature type="binding site" evidence="5">
    <location>
        <position position="85"/>
    </location>
    <ligand>
        <name>S-adenosyl-L-methionine</name>
        <dbReference type="ChEBI" id="CHEBI:59789"/>
    </ligand>
</feature>
<dbReference type="InterPro" id="IPR029063">
    <property type="entry name" value="SAM-dependent_MTases_sf"/>
</dbReference>
<dbReference type="Gene3D" id="3.40.50.150">
    <property type="entry name" value="Vaccinia Virus protein VP39"/>
    <property type="match status" value="1"/>
</dbReference>
<keyword evidence="3 5" id="KW-0831">Ubiquinone biosynthesis</keyword>
<dbReference type="HAMAP" id="MF_00472">
    <property type="entry name" value="UbiG"/>
    <property type="match status" value="1"/>
</dbReference>
<comment type="caution">
    <text evidence="6">The sequence shown here is derived from an EMBL/GenBank/DDBJ whole genome shotgun (WGS) entry which is preliminary data.</text>
</comment>
<gene>
    <name evidence="5 6" type="primary">ubiG</name>
    <name evidence="6" type="ORF">ACG04Q_19170</name>
</gene>
<dbReference type="CDD" id="cd02440">
    <property type="entry name" value="AdoMet_MTases"/>
    <property type="match status" value="1"/>
</dbReference>
<evidence type="ECO:0000256" key="1">
    <source>
        <dbReference type="ARBA" id="ARBA00022603"/>
    </source>
</evidence>
<dbReference type="NCBIfam" id="TIGR01983">
    <property type="entry name" value="UbiG"/>
    <property type="match status" value="1"/>
</dbReference>
<keyword evidence="2 5" id="KW-0808">Transferase</keyword>
<evidence type="ECO:0000256" key="3">
    <source>
        <dbReference type="ARBA" id="ARBA00022688"/>
    </source>
</evidence>
<dbReference type="SUPFAM" id="SSF53335">
    <property type="entry name" value="S-adenosyl-L-methionine-dependent methyltransferases"/>
    <property type="match status" value="1"/>
</dbReference>
<keyword evidence="7" id="KW-1185">Reference proteome</keyword>
<keyword evidence="1 5" id="KW-0489">Methyltransferase</keyword>
<dbReference type="EC" id="2.1.1.64" evidence="5"/>
<feature type="binding site" evidence="5">
    <location>
        <position position="131"/>
    </location>
    <ligand>
        <name>S-adenosyl-L-methionine</name>
        <dbReference type="ChEBI" id="CHEBI:59789"/>
    </ligand>
</feature>
<name>A0ABW7GPF6_9BURK</name>
<dbReference type="InterPro" id="IPR010233">
    <property type="entry name" value="UbiG_MeTrfase"/>
</dbReference>
<protein>
    <recommendedName>
        <fullName evidence="5">Ubiquinone biosynthesis O-methyltransferase</fullName>
    </recommendedName>
    <alternativeName>
        <fullName evidence="5">2-polyprenyl-6-hydroxyphenol methylase</fullName>
        <ecNumber evidence="5">2.1.1.222</ecNumber>
    </alternativeName>
    <alternativeName>
        <fullName evidence="5">3-demethylubiquinone 3-O-methyltransferase</fullName>
        <ecNumber evidence="5">2.1.1.64</ecNumber>
    </alternativeName>
</protein>
<comment type="catalytic activity">
    <reaction evidence="5">
        <text>a 3-demethylubiquinol + S-adenosyl-L-methionine = a ubiquinol + S-adenosyl-L-homocysteine + H(+)</text>
        <dbReference type="Rhea" id="RHEA:44380"/>
        <dbReference type="Rhea" id="RHEA-COMP:9566"/>
        <dbReference type="Rhea" id="RHEA-COMP:10914"/>
        <dbReference type="ChEBI" id="CHEBI:15378"/>
        <dbReference type="ChEBI" id="CHEBI:17976"/>
        <dbReference type="ChEBI" id="CHEBI:57856"/>
        <dbReference type="ChEBI" id="CHEBI:59789"/>
        <dbReference type="ChEBI" id="CHEBI:84422"/>
        <dbReference type="EC" id="2.1.1.64"/>
    </reaction>
</comment>
<proteinExistence type="inferred from homology"/>
<comment type="pathway">
    <text evidence="5">Cofactor biosynthesis; ubiquinone biosynthesis.</text>
</comment>
<dbReference type="PANTHER" id="PTHR43464:SF19">
    <property type="entry name" value="UBIQUINONE BIOSYNTHESIS O-METHYLTRANSFERASE, MITOCHONDRIAL"/>
    <property type="match status" value="1"/>
</dbReference>
<dbReference type="GO" id="GO:0102208">
    <property type="term" value="F:2-polyprenyl-6-hydroxyphenol methylase activity"/>
    <property type="evidence" value="ECO:0007669"/>
    <property type="project" value="UniProtKB-EC"/>
</dbReference>
<evidence type="ECO:0000313" key="7">
    <source>
        <dbReference type="Proteomes" id="UP001606302"/>
    </source>
</evidence>
<comment type="similarity">
    <text evidence="5">Belongs to the methyltransferase superfamily. UbiG/COQ3 family.</text>
</comment>